<sequence length="207" mass="23032">MDINGGQLLFGSFVRTLSVDELRFAQTETSYVDSVYWGSLTIGRLASLVLSYFIPTRILVLVYVLMKRVAITFADIFATRGKNFLWTLTAVVGFFSAPISPADIAYINTQIEVRGMVLTMVQFASGFGQFLNVSIGGVLYESYGPRTMFYALQFSAIFVCIISVVSVTIYWKRKRAANNKDQEQVFTSGHDVATTSDLRCSDIITSN</sequence>
<dbReference type="Proteomes" id="UP000828390">
    <property type="component" value="Unassembled WGS sequence"/>
</dbReference>
<evidence type="ECO:0000313" key="6">
    <source>
        <dbReference type="Proteomes" id="UP000828390"/>
    </source>
</evidence>
<evidence type="ECO:0000313" key="5">
    <source>
        <dbReference type="EMBL" id="KAH3888924.1"/>
    </source>
</evidence>
<reference evidence="5" key="1">
    <citation type="journal article" date="2019" name="bioRxiv">
        <title>The Genome of the Zebra Mussel, Dreissena polymorpha: A Resource for Invasive Species Research.</title>
        <authorList>
            <person name="McCartney M.A."/>
            <person name="Auch B."/>
            <person name="Kono T."/>
            <person name="Mallez S."/>
            <person name="Zhang Y."/>
            <person name="Obille A."/>
            <person name="Becker A."/>
            <person name="Abrahante J.E."/>
            <person name="Garbe J."/>
            <person name="Badalamenti J.P."/>
            <person name="Herman A."/>
            <person name="Mangelson H."/>
            <person name="Liachko I."/>
            <person name="Sullivan S."/>
            <person name="Sone E.D."/>
            <person name="Koren S."/>
            <person name="Silverstein K.A.T."/>
            <person name="Beckman K.B."/>
            <person name="Gohl D.M."/>
        </authorList>
    </citation>
    <scope>NUCLEOTIDE SEQUENCE</scope>
    <source>
        <strain evidence="5">Duluth1</strain>
        <tissue evidence="5">Whole animal</tissue>
    </source>
</reference>
<evidence type="ECO:0000256" key="3">
    <source>
        <dbReference type="ARBA" id="ARBA00023136"/>
    </source>
</evidence>
<dbReference type="PANTHER" id="PTHR23121:SF9">
    <property type="entry name" value="SODIUM-DEPENDENT GLUCOSE TRANSPORTER 1"/>
    <property type="match status" value="1"/>
</dbReference>
<feature type="transmembrane region" description="Helical" evidence="4">
    <location>
        <begin position="84"/>
        <end position="105"/>
    </location>
</feature>
<keyword evidence="1 4" id="KW-0812">Transmembrane</keyword>
<dbReference type="AlphaFoldDB" id="A0A9D4N803"/>
<name>A0A9D4N803_DREPO</name>
<dbReference type="SUPFAM" id="SSF103473">
    <property type="entry name" value="MFS general substrate transporter"/>
    <property type="match status" value="1"/>
</dbReference>
<evidence type="ECO:0000256" key="1">
    <source>
        <dbReference type="ARBA" id="ARBA00022692"/>
    </source>
</evidence>
<accession>A0A9D4N803</accession>
<feature type="transmembrane region" description="Helical" evidence="4">
    <location>
        <begin position="35"/>
        <end position="53"/>
    </location>
</feature>
<keyword evidence="2 4" id="KW-1133">Transmembrane helix</keyword>
<evidence type="ECO:0000256" key="4">
    <source>
        <dbReference type="SAM" id="Phobius"/>
    </source>
</evidence>
<dbReference type="Pfam" id="PF07690">
    <property type="entry name" value="MFS_1"/>
    <property type="match status" value="1"/>
</dbReference>
<dbReference type="InterPro" id="IPR036259">
    <property type="entry name" value="MFS_trans_sf"/>
</dbReference>
<evidence type="ECO:0000256" key="2">
    <source>
        <dbReference type="ARBA" id="ARBA00022989"/>
    </source>
</evidence>
<protein>
    <submittedName>
        <fullName evidence="5">Uncharacterized protein</fullName>
    </submittedName>
</protein>
<reference evidence="5" key="2">
    <citation type="submission" date="2020-11" db="EMBL/GenBank/DDBJ databases">
        <authorList>
            <person name="McCartney M.A."/>
            <person name="Auch B."/>
            <person name="Kono T."/>
            <person name="Mallez S."/>
            <person name="Becker A."/>
            <person name="Gohl D.M."/>
            <person name="Silverstein K.A.T."/>
            <person name="Koren S."/>
            <person name="Bechman K.B."/>
            <person name="Herman A."/>
            <person name="Abrahante J.E."/>
            <person name="Garbe J."/>
        </authorList>
    </citation>
    <scope>NUCLEOTIDE SEQUENCE</scope>
    <source>
        <strain evidence="5">Duluth1</strain>
        <tissue evidence="5">Whole animal</tissue>
    </source>
</reference>
<dbReference type="PANTHER" id="PTHR23121">
    <property type="entry name" value="SODIUM-DEPENDENT GLUCOSE TRANSPORTER 1"/>
    <property type="match status" value="1"/>
</dbReference>
<dbReference type="GO" id="GO:0022857">
    <property type="term" value="F:transmembrane transporter activity"/>
    <property type="evidence" value="ECO:0007669"/>
    <property type="project" value="InterPro"/>
</dbReference>
<proteinExistence type="predicted"/>
<dbReference type="Gene3D" id="1.20.1250.20">
    <property type="entry name" value="MFS general substrate transporter like domains"/>
    <property type="match status" value="1"/>
</dbReference>
<gene>
    <name evidence="5" type="ORF">DPMN_012969</name>
</gene>
<keyword evidence="6" id="KW-1185">Reference proteome</keyword>
<comment type="caution">
    <text evidence="5">The sequence shown here is derived from an EMBL/GenBank/DDBJ whole genome shotgun (WGS) entry which is preliminary data.</text>
</comment>
<organism evidence="5 6">
    <name type="scientific">Dreissena polymorpha</name>
    <name type="common">Zebra mussel</name>
    <name type="synonym">Mytilus polymorpha</name>
    <dbReference type="NCBI Taxonomy" id="45954"/>
    <lineage>
        <taxon>Eukaryota</taxon>
        <taxon>Metazoa</taxon>
        <taxon>Spiralia</taxon>
        <taxon>Lophotrochozoa</taxon>
        <taxon>Mollusca</taxon>
        <taxon>Bivalvia</taxon>
        <taxon>Autobranchia</taxon>
        <taxon>Heteroconchia</taxon>
        <taxon>Euheterodonta</taxon>
        <taxon>Imparidentia</taxon>
        <taxon>Neoheterodontei</taxon>
        <taxon>Myida</taxon>
        <taxon>Dreissenoidea</taxon>
        <taxon>Dreissenidae</taxon>
        <taxon>Dreissena</taxon>
    </lineage>
</organism>
<dbReference type="InterPro" id="IPR011701">
    <property type="entry name" value="MFS"/>
</dbReference>
<feature type="transmembrane region" description="Helical" evidence="4">
    <location>
        <begin position="152"/>
        <end position="171"/>
    </location>
</feature>
<dbReference type="EMBL" id="JAIWYP010000001">
    <property type="protein sequence ID" value="KAH3888924.1"/>
    <property type="molecule type" value="Genomic_DNA"/>
</dbReference>
<keyword evidence="3 4" id="KW-0472">Membrane</keyword>